<evidence type="ECO:0000256" key="1">
    <source>
        <dbReference type="ARBA" id="ARBA00004959"/>
    </source>
</evidence>
<dbReference type="InterPro" id="IPR019796">
    <property type="entry name" value="G6P_DH_AS"/>
</dbReference>
<dbReference type="PRINTS" id="PR00079">
    <property type="entry name" value="G6PDHDRGNASE"/>
</dbReference>
<gene>
    <name evidence="8" type="primary">zwf_14</name>
    <name evidence="8" type="ORF">GALL_462210</name>
</gene>
<evidence type="ECO:0000256" key="2">
    <source>
        <dbReference type="ARBA" id="ARBA00009975"/>
    </source>
</evidence>
<dbReference type="EMBL" id="MLJW01003392">
    <property type="protein sequence ID" value="OIQ72158.1"/>
    <property type="molecule type" value="Genomic_DNA"/>
</dbReference>
<evidence type="ECO:0000259" key="6">
    <source>
        <dbReference type="Pfam" id="PF00479"/>
    </source>
</evidence>
<evidence type="ECO:0000256" key="5">
    <source>
        <dbReference type="ARBA" id="ARBA00023277"/>
    </source>
</evidence>
<comment type="similarity">
    <text evidence="2">Belongs to the glucose-6-phosphate dehydrogenase family.</text>
</comment>
<protein>
    <submittedName>
        <fullName evidence="8">Glucose-6-phosphate 1-dehydrogenase</fullName>
        <ecNumber evidence="8">1.1.1.49</ecNumber>
    </submittedName>
</protein>
<keyword evidence="4 8" id="KW-0560">Oxidoreductase</keyword>
<accession>A0A1J5PKU6</accession>
<proteinExistence type="inferred from homology"/>
<dbReference type="Gene3D" id="3.30.360.10">
    <property type="entry name" value="Dihydrodipicolinate Reductase, domain 2"/>
    <property type="match status" value="1"/>
</dbReference>
<name>A0A1J5PKU6_9ZZZZ</name>
<dbReference type="EC" id="1.1.1.49" evidence="8"/>
<comment type="pathway">
    <text evidence="1">Carbohydrate degradation; pentose phosphate pathway.</text>
</comment>
<dbReference type="Pfam" id="PF02781">
    <property type="entry name" value="G6PD_C"/>
    <property type="match status" value="1"/>
</dbReference>
<dbReference type="PANTHER" id="PTHR23429">
    <property type="entry name" value="GLUCOSE-6-PHOSPHATE 1-DEHYDROGENASE G6PD"/>
    <property type="match status" value="1"/>
</dbReference>
<feature type="domain" description="Glucose-6-phosphate dehydrogenase C-terminal" evidence="7">
    <location>
        <begin position="36"/>
        <end position="307"/>
    </location>
</feature>
<evidence type="ECO:0000313" key="8">
    <source>
        <dbReference type="EMBL" id="OIQ72158.1"/>
    </source>
</evidence>
<feature type="domain" description="Glucose-6-phosphate dehydrogenase NAD-binding" evidence="6">
    <location>
        <begin position="4"/>
        <end position="33"/>
    </location>
</feature>
<dbReference type="PROSITE" id="PS00069">
    <property type="entry name" value="G6P_DEHYDROGENASE"/>
    <property type="match status" value="1"/>
</dbReference>
<evidence type="ECO:0000256" key="3">
    <source>
        <dbReference type="ARBA" id="ARBA00022857"/>
    </source>
</evidence>
<evidence type="ECO:0000256" key="4">
    <source>
        <dbReference type="ARBA" id="ARBA00023002"/>
    </source>
</evidence>
<reference evidence="8" key="1">
    <citation type="submission" date="2016-10" db="EMBL/GenBank/DDBJ databases">
        <title>Sequence of Gallionella enrichment culture.</title>
        <authorList>
            <person name="Poehlein A."/>
            <person name="Muehling M."/>
            <person name="Daniel R."/>
        </authorList>
    </citation>
    <scope>NUCLEOTIDE SEQUENCE</scope>
</reference>
<dbReference type="InterPro" id="IPR001282">
    <property type="entry name" value="G6P_DH"/>
</dbReference>
<dbReference type="GO" id="GO:0006006">
    <property type="term" value="P:glucose metabolic process"/>
    <property type="evidence" value="ECO:0007669"/>
    <property type="project" value="InterPro"/>
</dbReference>
<dbReference type="Pfam" id="PF00479">
    <property type="entry name" value="G6PD_N"/>
    <property type="match status" value="1"/>
</dbReference>
<dbReference type="PANTHER" id="PTHR23429:SF0">
    <property type="entry name" value="GLUCOSE-6-PHOSPHATE 1-DEHYDROGENASE"/>
    <property type="match status" value="1"/>
</dbReference>
<evidence type="ECO:0000259" key="7">
    <source>
        <dbReference type="Pfam" id="PF02781"/>
    </source>
</evidence>
<dbReference type="InterPro" id="IPR022675">
    <property type="entry name" value="G6P_DH_C"/>
</dbReference>
<dbReference type="UniPathway" id="UPA00115"/>
<comment type="caution">
    <text evidence="8">The sequence shown here is derived from an EMBL/GenBank/DDBJ whole genome shotgun (WGS) entry which is preliminary data.</text>
</comment>
<dbReference type="InterPro" id="IPR022674">
    <property type="entry name" value="G6P_DH_NAD-bd"/>
</dbReference>
<keyword evidence="3" id="KW-0521">NADP</keyword>
<organism evidence="8">
    <name type="scientific">mine drainage metagenome</name>
    <dbReference type="NCBI Taxonomy" id="410659"/>
    <lineage>
        <taxon>unclassified sequences</taxon>
        <taxon>metagenomes</taxon>
        <taxon>ecological metagenomes</taxon>
    </lineage>
</organism>
<dbReference type="SUPFAM" id="SSF55347">
    <property type="entry name" value="Glyceraldehyde-3-phosphate dehydrogenase-like, C-terminal domain"/>
    <property type="match status" value="1"/>
</dbReference>
<dbReference type="GO" id="GO:0005829">
    <property type="term" value="C:cytosol"/>
    <property type="evidence" value="ECO:0007669"/>
    <property type="project" value="TreeGrafter"/>
</dbReference>
<sequence length="315" mass="35353">MAPAIELQDCLERILPEEQIYRIDHYLGKESVEDILVFRFANTLFEPVWNRNYVASVQITMSEDFGVEGRGAFYDGVGATRDVLQNHLFQVLAILAMEPPSDGSATSMQDEKTKVLRALRTLTPEDIVRGQYVGYLNEAGVAPESRTETFVAGVFHIDNWRWADVPFYLRTGKHLKESQLEAVVEFRSPPKMLFAGINAGEPAPNLLRFRLSKNDGVDIELQAKAPGYALATVPVDLTVEFSSALGTRKEAYVRLLAAALDGDHFRFTRIDSVLESWRVLENVLGEEPMVYPYFKGSWGPAQAHELVPTGWLEIS</sequence>
<dbReference type="GO" id="GO:0050661">
    <property type="term" value="F:NADP binding"/>
    <property type="evidence" value="ECO:0007669"/>
    <property type="project" value="InterPro"/>
</dbReference>
<keyword evidence="5" id="KW-0119">Carbohydrate metabolism</keyword>
<dbReference type="AlphaFoldDB" id="A0A1J5PKU6"/>
<dbReference type="GO" id="GO:0009051">
    <property type="term" value="P:pentose-phosphate shunt, oxidative branch"/>
    <property type="evidence" value="ECO:0007669"/>
    <property type="project" value="TreeGrafter"/>
</dbReference>
<dbReference type="GO" id="GO:0004345">
    <property type="term" value="F:glucose-6-phosphate dehydrogenase activity"/>
    <property type="evidence" value="ECO:0007669"/>
    <property type="project" value="UniProtKB-EC"/>
</dbReference>